<evidence type="ECO:0000256" key="1">
    <source>
        <dbReference type="SAM" id="SignalP"/>
    </source>
</evidence>
<feature type="chain" id="PRO_5032883853" evidence="1">
    <location>
        <begin position="16"/>
        <end position="490"/>
    </location>
</feature>
<sequence length="490" mass="54852">MFRAVLFLLCLTAVAQVPQVPDKFFFEEGKIRVLILTGRNNHDWRTTTPYLRQVLEVTGRFDVRVTEEPSGLTAETLRPYDVLVSNYCGPRWGVQAEKAVEEFVKGGKGLVVVHAGSYPFGETAVLSEKMGRTDVYQPAWTAWGAMVGAVWSDKDPKTGHAQRHAYQVKWQDAGHPVAAGMAPTFLLSDELYHNFRLKPAVHILATAFDSPTIGGNGKEEPLLWTNAYGAGRVFHTALGHDLDAMQSPGFTASYARGVEWAATRAVTLPAQLNLHPVNKDALRVLLVAGGHDHETSLYGAFEGWRDVKVNVDPHPAAFRGDLRKRYDVVVLYDMIQDLPEAQRKNLQDYVESGKGLIVLHHAVVSFQSWQWWWKDVVGGHYFEKAAGEYPASSYLHDVEMVATPVGTHAITKGLPQMRVFDETYKNVWHAPGIQPLLTTDEKTSDRELAWISPYEKSRVAVILLGHGREAHESPWFRNLLHRSIVWAGSR</sequence>
<dbReference type="Pfam" id="PF06283">
    <property type="entry name" value="ThuA"/>
    <property type="match status" value="2"/>
</dbReference>
<evidence type="ECO:0000259" key="2">
    <source>
        <dbReference type="Pfam" id="PF06283"/>
    </source>
</evidence>
<dbReference type="RefSeq" id="WP_194447984.1">
    <property type="nucleotide sequence ID" value="NZ_CP063849.1"/>
</dbReference>
<accession>A0A7S7NMG7</accession>
<feature type="domain" description="ThuA-like" evidence="2">
    <location>
        <begin position="32"/>
        <end position="261"/>
    </location>
</feature>
<dbReference type="PANTHER" id="PTHR40469">
    <property type="entry name" value="SECRETED GLYCOSYL HYDROLASE"/>
    <property type="match status" value="1"/>
</dbReference>
<dbReference type="SUPFAM" id="SSF52317">
    <property type="entry name" value="Class I glutamine amidotransferase-like"/>
    <property type="match status" value="2"/>
</dbReference>
<feature type="domain" description="ThuA-like" evidence="2">
    <location>
        <begin position="306"/>
        <end position="487"/>
    </location>
</feature>
<dbReference type="PANTHER" id="PTHR40469:SF2">
    <property type="entry name" value="GALACTOSE-BINDING DOMAIN-LIKE SUPERFAMILY PROTEIN"/>
    <property type="match status" value="1"/>
</dbReference>
<dbReference type="AlphaFoldDB" id="A0A7S7NMG7"/>
<dbReference type="InterPro" id="IPR029062">
    <property type="entry name" value="Class_I_gatase-like"/>
</dbReference>
<dbReference type="InterPro" id="IPR029010">
    <property type="entry name" value="ThuA-like"/>
</dbReference>
<evidence type="ECO:0000313" key="3">
    <source>
        <dbReference type="EMBL" id="QOY86315.1"/>
    </source>
</evidence>
<reference evidence="3 4" key="1">
    <citation type="submission" date="2020-10" db="EMBL/GenBank/DDBJ databases">
        <title>Complete genome sequence of Paludibaculum fermentans P105T, a facultatively anaerobic acidobacterium capable of dissimilatory Fe(III) reduction.</title>
        <authorList>
            <person name="Dedysh S.N."/>
            <person name="Beletsky A.V."/>
            <person name="Kulichevskaya I.S."/>
            <person name="Mardanov A.V."/>
            <person name="Ravin N.V."/>
        </authorList>
    </citation>
    <scope>NUCLEOTIDE SEQUENCE [LARGE SCALE GENOMIC DNA]</scope>
    <source>
        <strain evidence="3 4">P105</strain>
    </source>
</reference>
<keyword evidence="4" id="KW-1185">Reference proteome</keyword>
<proteinExistence type="predicted"/>
<gene>
    <name evidence="3" type="ORF">IRI77_26375</name>
</gene>
<name>A0A7S7NMG7_PALFE</name>
<dbReference type="CDD" id="cd03143">
    <property type="entry name" value="A4_beta-galactosidase_middle_domain"/>
    <property type="match status" value="1"/>
</dbReference>
<dbReference type="Proteomes" id="UP000593892">
    <property type="component" value="Chromosome"/>
</dbReference>
<dbReference type="EMBL" id="CP063849">
    <property type="protein sequence ID" value="QOY86315.1"/>
    <property type="molecule type" value="Genomic_DNA"/>
</dbReference>
<protein>
    <submittedName>
        <fullName evidence="3">ThuA domain-containing protein</fullName>
    </submittedName>
</protein>
<dbReference type="Gene3D" id="3.40.50.880">
    <property type="match status" value="2"/>
</dbReference>
<keyword evidence="1" id="KW-0732">Signal</keyword>
<evidence type="ECO:0000313" key="4">
    <source>
        <dbReference type="Proteomes" id="UP000593892"/>
    </source>
</evidence>
<dbReference type="KEGG" id="pfer:IRI77_26375"/>
<organism evidence="3 4">
    <name type="scientific">Paludibaculum fermentans</name>
    <dbReference type="NCBI Taxonomy" id="1473598"/>
    <lineage>
        <taxon>Bacteria</taxon>
        <taxon>Pseudomonadati</taxon>
        <taxon>Acidobacteriota</taxon>
        <taxon>Terriglobia</taxon>
        <taxon>Bryobacterales</taxon>
        <taxon>Bryobacteraceae</taxon>
        <taxon>Paludibaculum</taxon>
    </lineage>
</organism>
<feature type="signal peptide" evidence="1">
    <location>
        <begin position="1"/>
        <end position="15"/>
    </location>
</feature>